<dbReference type="AlphaFoldDB" id="A0AA96ZVV4"/>
<organism evidence="1 2">
    <name type="scientific">Methanolapillus millepedarum</name>
    <dbReference type="NCBI Taxonomy" id="3028296"/>
    <lineage>
        <taxon>Archaea</taxon>
        <taxon>Methanobacteriati</taxon>
        <taxon>Methanobacteriota</taxon>
        <taxon>Stenosarchaea group</taxon>
        <taxon>Methanomicrobia</taxon>
        <taxon>Methanosarcinales</taxon>
        <taxon>Methanosarcinaceae</taxon>
        <taxon>Methanolapillus</taxon>
    </lineage>
</organism>
<name>A0AA96ZVV4_9EURY</name>
<sequence length="215" mass="23345">MNEPVTYEELYHSLPNGLLETRSGDFTTYDRMDPTKYGLNPLGKKIGQFMSGGLSAVPPSVLTFLSNSSDFKTMSASSDKKSSSNASLSSIAPIKPGPATAHKAAADLIVNSDLIFYGVVKEEASDISIVEKTDSDSTIQSTVVFKIEEPVKGPARGDVNVSVYAGNYDGAVLYLTNDLEMPTVWDFKEGDRYLLYLKESGDSYEIMYGGLYSIV</sequence>
<proteinExistence type="predicted"/>
<dbReference type="Proteomes" id="UP001303587">
    <property type="component" value="Chromosome"/>
</dbReference>
<dbReference type="RefSeq" id="WP_338102230.1">
    <property type="nucleotide sequence ID" value="NZ_CP131060.1"/>
</dbReference>
<evidence type="ECO:0000313" key="1">
    <source>
        <dbReference type="EMBL" id="WNY25881.1"/>
    </source>
</evidence>
<reference evidence="1 2" key="1">
    <citation type="submission" date="2023-07" db="EMBL/GenBank/DDBJ databases">
        <title>Closed genoem sequence of Methanosarcinaceae archaeon Ac7.</title>
        <authorList>
            <person name="Poehlein A."/>
            <person name="Protasov E."/>
            <person name="Platt K."/>
            <person name="Reeh H."/>
            <person name="Daniel R."/>
            <person name="Brune A."/>
        </authorList>
    </citation>
    <scope>NUCLEOTIDE SEQUENCE [LARGE SCALE GENOMIC DNA]</scope>
    <source>
        <strain evidence="1 2">Ac7</strain>
    </source>
</reference>
<evidence type="ECO:0000313" key="2">
    <source>
        <dbReference type="Proteomes" id="UP001303587"/>
    </source>
</evidence>
<accession>A0AA96ZVV4</accession>
<dbReference type="EMBL" id="CP131060">
    <property type="protein sequence ID" value="WNY25881.1"/>
    <property type="molecule type" value="Genomic_DNA"/>
</dbReference>
<keyword evidence="2" id="KW-1185">Reference proteome</keyword>
<dbReference type="GeneID" id="89230547"/>
<protein>
    <submittedName>
        <fullName evidence="1">Uncharacterized protein</fullName>
    </submittedName>
</protein>
<gene>
    <name evidence="1" type="ORF">MsAc7_14460</name>
</gene>